<proteinExistence type="predicted"/>
<reference evidence="3" key="1">
    <citation type="submission" date="2016-06" db="UniProtKB">
        <authorList>
            <consortium name="WormBaseParasite"/>
        </authorList>
    </citation>
    <scope>IDENTIFICATION</scope>
</reference>
<organism evidence="2 3">
    <name type="scientific">Toxocara canis</name>
    <name type="common">Canine roundworm</name>
    <dbReference type="NCBI Taxonomy" id="6265"/>
    <lineage>
        <taxon>Eukaryota</taxon>
        <taxon>Metazoa</taxon>
        <taxon>Ecdysozoa</taxon>
        <taxon>Nematoda</taxon>
        <taxon>Chromadorea</taxon>
        <taxon>Rhabditida</taxon>
        <taxon>Spirurina</taxon>
        <taxon>Ascaridomorpha</taxon>
        <taxon>Ascaridoidea</taxon>
        <taxon>Toxocaridae</taxon>
        <taxon>Toxocara</taxon>
    </lineage>
</organism>
<reference evidence="1 2" key="2">
    <citation type="submission" date="2018-11" db="EMBL/GenBank/DDBJ databases">
        <authorList>
            <consortium name="Pathogen Informatics"/>
        </authorList>
    </citation>
    <scope>NUCLEOTIDE SEQUENCE [LARGE SCALE GENOMIC DNA]</scope>
</reference>
<dbReference type="EMBL" id="UYWY01019356">
    <property type="protein sequence ID" value="VDM36556.1"/>
    <property type="molecule type" value="Genomic_DNA"/>
</dbReference>
<accession>A0A183UAB2</accession>
<dbReference type="AlphaFoldDB" id="A0A183UAB2"/>
<sequence>MVAIVVYLSAARQKVTELVPSELELYHLPIGAAPISDVAVVEDTLHLAVACKVVVLSIPSLTTLRSVYVASAASGSGVPLFEKIRCMCASPHGVWIAVAFVGFRYPAGRRLSPKSGSVSDIQQMPTYYIPTESETRHDEKVSVAEYPAAERKARKVSLFIDQSTKRYSAIRKNSNELTVEAKRASTMLSNSQVSRPLSLDINQPGSSNNLVDQAEMRKRMCLVANHRLSCDSAVSVFSSDENNENGPLSTVQKPRFSMFSVAGEDELNGNCERSVRHRLVRSATVPSRTFDPSSLSSNVSMEYDDLFELYSEVDGMDGAVPSASSVIVRQTSLPLSPLQPMQCSGGIPSTSASIEPKTMSVDSVPTVLSPAASTSSKQTTDAWQTFHDSTFKLRRKDLDFEETLASSPLDGIEVRVRCSSDFAANTSDVSDESENNA</sequence>
<dbReference type="Proteomes" id="UP000050794">
    <property type="component" value="Unassembled WGS sequence"/>
</dbReference>
<dbReference type="WBParaSite" id="TCNE_0000543201-mRNA-1">
    <property type="protein sequence ID" value="TCNE_0000543201-mRNA-1"/>
    <property type="gene ID" value="TCNE_0000543201"/>
</dbReference>
<evidence type="ECO:0000313" key="2">
    <source>
        <dbReference type="Proteomes" id="UP000050794"/>
    </source>
</evidence>
<protein>
    <submittedName>
        <fullName evidence="1 3">Uncharacterized protein</fullName>
    </submittedName>
</protein>
<evidence type="ECO:0000313" key="3">
    <source>
        <dbReference type="WBParaSite" id="TCNE_0000543201-mRNA-1"/>
    </source>
</evidence>
<keyword evidence="2" id="KW-1185">Reference proteome</keyword>
<gene>
    <name evidence="1" type="ORF">TCNE_LOCUS5432</name>
</gene>
<name>A0A183UAB2_TOXCA</name>
<evidence type="ECO:0000313" key="1">
    <source>
        <dbReference type="EMBL" id="VDM36556.1"/>
    </source>
</evidence>